<proteinExistence type="predicted"/>
<feature type="compositionally biased region" description="Polar residues" evidence="1">
    <location>
        <begin position="114"/>
        <end position="138"/>
    </location>
</feature>
<organism evidence="3 4">
    <name type="scientific">Daphnia galeata</name>
    <dbReference type="NCBI Taxonomy" id="27404"/>
    <lineage>
        <taxon>Eukaryota</taxon>
        <taxon>Metazoa</taxon>
        <taxon>Ecdysozoa</taxon>
        <taxon>Arthropoda</taxon>
        <taxon>Crustacea</taxon>
        <taxon>Branchiopoda</taxon>
        <taxon>Diplostraca</taxon>
        <taxon>Cladocera</taxon>
        <taxon>Anomopoda</taxon>
        <taxon>Daphniidae</taxon>
        <taxon>Daphnia</taxon>
    </lineage>
</organism>
<feature type="region of interest" description="Disordered" evidence="1">
    <location>
        <begin position="376"/>
        <end position="498"/>
    </location>
</feature>
<feature type="region of interest" description="Disordered" evidence="1">
    <location>
        <begin position="112"/>
        <end position="151"/>
    </location>
</feature>
<sequence>MFGNDDSDEDFNFDLDEVVKIATQQNVKEVEVVSNHTSKEINKILESTKNSALEDWGNDDDIFEEIPNLPNKVVLETVIDPYPKTSSLISQQQHHLSVLKDKTVHQHKNKDILNNKSLNSQGSTSKQNTHQGLKSHNGSAEKGPAKFPGPAGLFNLVENKSKGKGKKTNHANLSNTDGLYCWDNALSLLRLKNSWENNTMNLKMIKKTIAPAVVYLTAPLLVVGISKIEFTPIITHDVSCVLQDPTGEVKGRILQDVITDYGKQIQVGSILVLRRPSVLHMTPNCFVTITKKCLIGIFSSQSNEITQLRRFAKEDLITWLSEPVIYGDPVMTGEETSEPIEPPVTLFTSASSALAATSMARFGTPASVHRSNERFITPTNFNSPRQPINVTPRPTMNTTPRPLVSSTPRPFVRPPQISTAQPTRPPINNGSQFSYKSPSAIVSTPRPAPYHQPNRSSPVLSATASISTGPGNKPENAGENFLSQFLQGVDTDSLFDDF</sequence>
<dbReference type="InterPro" id="IPR028045">
    <property type="entry name" value="HROB"/>
</dbReference>
<protein>
    <recommendedName>
        <fullName evidence="2">Homologous recombination OB-fold protein OB-fold domain-containing protein</fullName>
    </recommendedName>
</protein>
<dbReference type="EMBL" id="CAKKLH010000033">
    <property type="protein sequence ID" value="CAH0100161.1"/>
    <property type="molecule type" value="Genomic_DNA"/>
</dbReference>
<evidence type="ECO:0000313" key="3">
    <source>
        <dbReference type="EMBL" id="CAH0100161.1"/>
    </source>
</evidence>
<evidence type="ECO:0000313" key="4">
    <source>
        <dbReference type="Proteomes" id="UP000789390"/>
    </source>
</evidence>
<dbReference type="PANTHER" id="PTHR14523">
    <property type="entry name" value="UNCHARACTERIZED PROTEIN C17ORF53 HOMOLOG"/>
    <property type="match status" value="1"/>
</dbReference>
<dbReference type="AlphaFoldDB" id="A0A8J2RCA4"/>
<dbReference type="InterPro" id="IPR058570">
    <property type="entry name" value="HROB_OB"/>
</dbReference>
<name>A0A8J2RCA4_9CRUS</name>
<dbReference type="GO" id="GO:0000725">
    <property type="term" value="P:recombinational repair"/>
    <property type="evidence" value="ECO:0007669"/>
    <property type="project" value="InterPro"/>
</dbReference>
<feature type="domain" description="Homologous recombination OB-fold protein OB-fold" evidence="2">
    <location>
        <begin position="219"/>
        <end position="300"/>
    </location>
</feature>
<reference evidence="3" key="1">
    <citation type="submission" date="2021-11" db="EMBL/GenBank/DDBJ databases">
        <authorList>
            <person name="Schell T."/>
        </authorList>
    </citation>
    <scope>NUCLEOTIDE SEQUENCE</scope>
    <source>
        <strain evidence="3">M5</strain>
    </source>
</reference>
<comment type="caution">
    <text evidence="3">The sequence shown here is derived from an EMBL/GenBank/DDBJ whole genome shotgun (WGS) entry which is preliminary data.</text>
</comment>
<feature type="compositionally biased region" description="Polar residues" evidence="1">
    <location>
        <begin position="453"/>
        <end position="470"/>
    </location>
</feature>
<keyword evidence="4" id="KW-1185">Reference proteome</keyword>
<feature type="compositionally biased region" description="Polar residues" evidence="1">
    <location>
        <begin position="377"/>
        <end position="389"/>
    </location>
</feature>
<dbReference type="Proteomes" id="UP000789390">
    <property type="component" value="Unassembled WGS sequence"/>
</dbReference>
<evidence type="ECO:0000259" key="2">
    <source>
        <dbReference type="Pfam" id="PF15072"/>
    </source>
</evidence>
<accession>A0A8J2RCA4</accession>
<dbReference type="OrthoDB" id="21443at2759"/>
<dbReference type="PANTHER" id="PTHR14523:SF1">
    <property type="entry name" value="HOMOLOGOUS RECOMBINATION OB-FOLD PROTEIN"/>
    <property type="match status" value="1"/>
</dbReference>
<evidence type="ECO:0000256" key="1">
    <source>
        <dbReference type="SAM" id="MobiDB-lite"/>
    </source>
</evidence>
<feature type="compositionally biased region" description="Low complexity" evidence="1">
    <location>
        <begin position="391"/>
        <end position="402"/>
    </location>
</feature>
<dbReference type="Pfam" id="PF15072">
    <property type="entry name" value="HROB"/>
    <property type="match status" value="1"/>
</dbReference>
<gene>
    <name evidence="3" type="ORF">DGAL_LOCUS2352</name>
</gene>
<feature type="compositionally biased region" description="Polar residues" evidence="1">
    <location>
        <begin position="416"/>
        <end position="442"/>
    </location>
</feature>